<dbReference type="RefSeq" id="WP_147882491.1">
    <property type="nucleotide sequence ID" value="NZ_VOUQ01000015.1"/>
</dbReference>
<gene>
    <name evidence="2" type="ORF">FOT62_21420</name>
</gene>
<reference evidence="2 3" key="1">
    <citation type="submission" date="2019-07" db="EMBL/GenBank/DDBJ databases">
        <title>Serratia strains were isolated from fresh produce.</title>
        <authorList>
            <person name="Cho G.-S."/>
            <person name="Stein M."/>
            <person name="Lee W."/>
            <person name="Suh S.H."/>
            <person name="Franz C.M.A.P."/>
        </authorList>
    </citation>
    <scope>NUCLEOTIDE SEQUENCE [LARGE SCALE GENOMIC DNA]</scope>
    <source>
        <strain evidence="2 3">S16</strain>
    </source>
</reference>
<feature type="transmembrane region" description="Helical" evidence="1">
    <location>
        <begin position="86"/>
        <end position="106"/>
    </location>
</feature>
<feature type="transmembrane region" description="Helical" evidence="1">
    <location>
        <begin position="12"/>
        <end position="37"/>
    </location>
</feature>
<dbReference type="AlphaFoldDB" id="A0A5C7BVH2"/>
<dbReference type="EMBL" id="VOUQ01000015">
    <property type="protein sequence ID" value="TXE28329.1"/>
    <property type="molecule type" value="Genomic_DNA"/>
</dbReference>
<keyword evidence="1" id="KW-1133">Transmembrane helix</keyword>
<evidence type="ECO:0000313" key="3">
    <source>
        <dbReference type="Proteomes" id="UP000321126"/>
    </source>
</evidence>
<keyword evidence="1" id="KW-0472">Membrane</keyword>
<evidence type="ECO:0000256" key="1">
    <source>
        <dbReference type="SAM" id="Phobius"/>
    </source>
</evidence>
<keyword evidence="1" id="KW-0812">Transmembrane</keyword>
<protein>
    <submittedName>
        <fullName evidence="2">Uncharacterized protein</fullName>
    </submittedName>
</protein>
<name>A0A5C7BVH2_SERMA</name>
<accession>A0A5C7BVH2</accession>
<organism evidence="2 3">
    <name type="scientific">Serratia marcescens</name>
    <dbReference type="NCBI Taxonomy" id="615"/>
    <lineage>
        <taxon>Bacteria</taxon>
        <taxon>Pseudomonadati</taxon>
        <taxon>Pseudomonadota</taxon>
        <taxon>Gammaproteobacteria</taxon>
        <taxon>Enterobacterales</taxon>
        <taxon>Yersiniaceae</taxon>
        <taxon>Serratia</taxon>
    </lineage>
</organism>
<dbReference type="Proteomes" id="UP000321126">
    <property type="component" value="Unassembled WGS sequence"/>
</dbReference>
<evidence type="ECO:0000313" key="2">
    <source>
        <dbReference type="EMBL" id="TXE28329.1"/>
    </source>
</evidence>
<comment type="caution">
    <text evidence="2">The sequence shown here is derived from an EMBL/GenBank/DDBJ whole genome shotgun (WGS) entry which is preliminary data.</text>
</comment>
<feature type="transmembrane region" description="Helical" evidence="1">
    <location>
        <begin position="43"/>
        <end position="66"/>
    </location>
</feature>
<sequence>MVDIDDDKAFFSWSVAAPAVLVTGVTVLACLSGIMWWPDASTIFIPDVSGIVPVALITLFCSLAWFSRKRFTSDAAFFKQYHYSGFLFLLMVMAFYGAAWSGISYLFNQTGISIWAFSLLMILAGLLSFYLPLEIMRINVLSRVENVYFFMISHSSLSVHVSGSFFPKKEISADTTMNGEPDKDRKERLFIEAFISQLLPALPPGVKKVTIASHVIDQHRRNKMVTALTAFGAKVIIEEMRTTPRWEIVDLNFRYGGVRPLRSLFSLVKRNGFKVRKYGSLIVFNPS</sequence>
<proteinExistence type="predicted"/>
<feature type="transmembrane region" description="Helical" evidence="1">
    <location>
        <begin position="112"/>
        <end position="133"/>
    </location>
</feature>